<proteinExistence type="predicted"/>
<dbReference type="EC" id="1.14.11.27" evidence="8"/>
<dbReference type="GO" id="GO:0008270">
    <property type="term" value="F:zinc ion binding"/>
    <property type="evidence" value="ECO:0007669"/>
    <property type="project" value="UniProtKB-KW"/>
</dbReference>
<name>G7J7R1_MEDTR</name>
<sequence>MNSDMSFREGDCVRMRSSKPLIPTYVAIIEEMKADSRDVRVRWYYWPEETKKGRRHFHGSKELILSDHFDVQSVDTIEGKCTVHSLKKYMKLDVVGDDDFFCRFNYNSATGALTPDIVQVYCKCEMPYNPDEVMVQCDHCTDWFHPACIDMTVEEAERIDNFSCESCSLEVQKKLRGSHSATRLPDTNVDTKRRQR</sequence>
<dbReference type="GO" id="GO:0008168">
    <property type="term" value="F:methyltransferase activity"/>
    <property type="evidence" value="ECO:0007669"/>
    <property type="project" value="UniProtKB-KW"/>
</dbReference>
<dbReference type="Gramene" id="rna19995">
    <property type="protein sequence ID" value="RHN71327.1"/>
    <property type="gene ID" value="gene19995"/>
</dbReference>
<feature type="domain" description="BAH" evidence="6">
    <location>
        <begin position="5"/>
        <end position="117"/>
    </location>
</feature>
<feature type="domain" description="PHD-type" evidence="5">
    <location>
        <begin position="119"/>
        <end position="170"/>
    </location>
</feature>
<reference evidence="7 10" key="2">
    <citation type="journal article" date="2014" name="BMC Genomics">
        <title>An improved genome release (version Mt4.0) for the model legume Medicago truncatula.</title>
        <authorList>
            <person name="Tang H."/>
            <person name="Krishnakumar V."/>
            <person name="Bidwell S."/>
            <person name="Rosen B."/>
            <person name="Chan A."/>
            <person name="Zhou S."/>
            <person name="Gentzbittel L."/>
            <person name="Childs K.L."/>
            <person name="Yandell M."/>
            <person name="Gundlach H."/>
            <person name="Mayer K.F."/>
            <person name="Schwartz D.C."/>
            <person name="Town C.D."/>
        </authorList>
    </citation>
    <scope>GENOME REANNOTATION</scope>
    <source>
        <strain evidence="9 10">cv. Jemalong A17</strain>
    </source>
</reference>
<dbReference type="GO" id="GO:0032259">
    <property type="term" value="P:methylation"/>
    <property type="evidence" value="ECO:0007669"/>
    <property type="project" value="UniProtKB-KW"/>
</dbReference>
<evidence type="ECO:0000313" key="10">
    <source>
        <dbReference type="Proteomes" id="UP000002051"/>
    </source>
</evidence>
<evidence type="ECO:0000259" key="5">
    <source>
        <dbReference type="PROSITE" id="PS50016"/>
    </source>
</evidence>
<dbReference type="eggNOG" id="KOG1632">
    <property type="taxonomic scope" value="Eukaryota"/>
</dbReference>
<dbReference type="PaxDb" id="3880-AES74237"/>
<dbReference type="PROSITE" id="PS51038">
    <property type="entry name" value="BAH"/>
    <property type="match status" value="1"/>
</dbReference>
<dbReference type="OMA" id="ILSPCII"/>
<dbReference type="Proteomes" id="UP000265566">
    <property type="component" value="Chromosome 3"/>
</dbReference>
<organism evidence="7 10">
    <name type="scientific">Medicago truncatula</name>
    <name type="common">Barrel medic</name>
    <name type="synonym">Medicago tribuloides</name>
    <dbReference type="NCBI Taxonomy" id="3880"/>
    <lineage>
        <taxon>Eukaryota</taxon>
        <taxon>Viridiplantae</taxon>
        <taxon>Streptophyta</taxon>
        <taxon>Embryophyta</taxon>
        <taxon>Tracheophyta</taxon>
        <taxon>Spermatophyta</taxon>
        <taxon>Magnoliopsida</taxon>
        <taxon>eudicotyledons</taxon>
        <taxon>Gunneridae</taxon>
        <taxon>Pentapetalae</taxon>
        <taxon>rosids</taxon>
        <taxon>fabids</taxon>
        <taxon>Fabales</taxon>
        <taxon>Fabaceae</taxon>
        <taxon>Papilionoideae</taxon>
        <taxon>50 kb inversion clade</taxon>
        <taxon>NPAAA clade</taxon>
        <taxon>Hologalegina</taxon>
        <taxon>IRL clade</taxon>
        <taxon>Trifolieae</taxon>
        <taxon>Medicago</taxon>
    </lineage>
</organism>
<evidence type="ECO:0000256" key="2">
    <source>
        <dbReference type="ARBA" id="ARBA00022771"/>
    </source>
</evidence>
<dbReference type="Proteomes" id="UP000002051">
    <property type="component" value="Chromosome 3"/>
</dbReference>
<gene>
    <name evidence="7" type="ordered locus">MTR_3g117280</name>
    <name evidence="8" type="ORF">MtrunA17_Chr3g0145041</name>
</gene>
<dbReference type="EnsemblPlants" id="AES74237">
    <property type="protein sequence ID" value="AES74237"/>
    <property type="gene ID" value="MTR_3g117280"/>
</dbReference>
<reference evidence="9" key="3">
    <citation type="submission" date="2015-04" db="UniProtKB">
        <authorList>
            <consortium name="EnsemblPlants"/>
        </authorList>
    </citation>
    <scope>IDENTIFICATION</scope>
    <source>
        <strain evidence="9">cv. Jemalong A17</strain>
    </source>
</reference>
<keyword evidence="3" id="KW-0862">Zinc</keyword>
<keyword evidence="8" id="KW-0808">Transferase</keyword>
<dbReference type="PROSITE" id="PS01359">
    <property type="entry name" value="ZF_PHD_1"/>
    <property type="match status" value="1"/>
</dbReference>
<protein>
    <submittedName>
        <fullName evidence="7">PHD finger and bromo-adjacent-like domain protein</fullName>
    </submittedName>
    <submittedName>
        <fullName evidence="8">Putative [histone H3]-lysine-36 demethylase chromatin regulator PHD family</fullName>
        <ecNumber evidence="8">1.14.11.27</ecNumber>
    </submittedName>
</protein>
<evidence type="ECO:0000313" key="7">
    <source>
        <dbReference type="EMBL" id="AES74237.1"/>
    </source>
</evidence>
<dbReference type="InterPro" id="IPR019786">
    <property type="entry name" value="Zinc_finger_PHD-type_CS"/>
</dbReference>
<dbReference type="GO" id="GO:0003682">
    <property type="term" value="F:chromatin binding"/>
    <property type="evidence" value="ECO:0007669"/>
    <property type="project" value="InterPro"/>
</dbReference>
<keyword evidence="2 4" id="KW-0863">Zinc-finger</keyword>
<keyword evidence="8" id="KW-0560">Oxidoreductase</keyword>
<evidence type="ECO:0000259" key="6">
    <source>
        <dbReference type="PROSITE" id="PS51038"/>
    </source>
</evidence>
<dbReference type="SMART" id="SM00439">
    <property type="entry name" value="BAH"/>
    <property type="match status" value="1"/>
</dbReference>
<reference evidence="7 10" key="1">
    <citation type="journal article" date="2011" name="Nature">
        <title>The Medicago genome provides insight into the evolution of rhizobial symbioses.</title>
        <authorList>
            <person name="Young N.D."/>
            <person name="Debelle F."/>
            <person name="Oldroyd G.E."/>
            <person name="Geurts R."/>
            <person name="Cannon S.B."/>
            <person name="Udvardi M.K."/>
            <person name="Benedito V.A."/>
            <person name="Mayer K.F."/>
            <person name="Gouzy J."/>
            <person name="Schoof H."/>
            <person name="Van de Peer Y."/>
            <person name="Proost S."/>
            <person name="Cook D.R."/>
            <person name="Meyers B.C."/>
            <person name="Spannagl M."/>
            <person name="Cheung F."/>
            <person name="De Mita S."/>
            <person name="Krishnakumar V."/>
            <person name="Gundlach H."/>
            <person name="Zhou S."/>
            <person name="Mudge J."/>
            <person name="Bharti A.K."/>
            <person name="Murray J.D."/>
            <person name="Naoumkina M.A."/>
            <person name="Rosen B."/>
            <person name="Silverstein K.A."/>
            <person name="Tang H."/>
            <person name="Rombauts S."/>
            <person name="Zhao P.X."/>
            <person name="Zhou P."/>
            <person name="Barbe V."/>
            <person name="Bardou P."/>
            <person name="Bechner M."/>
            <person name="Bellec A."/>
            <person name="Berger A."/>
            <person name="Berges H."/>
            <person name="Bidwell S."/>
            <person name="Bisseling T."/>
            <person name="Choisne N."/>
            <person name="Couloux A."/>
            <person name="Denny R."/>
            <person name="Deshpande S."/>
            <person name="Dai X."/>
            <person name="Doyle J.J."/>
            <person name="Dudez A.M."/>
            <person name="Farmer A.D."/>
            <person name="Fouteau S."/>
            <person name="Franken C."/>
            <person name="Gibelin C."/>
            <person name="Gish J."/>
            <person name="Goldstein S."/>
            <person name="Gonzalez A.J."/>
            <person name="Green P.J."/>
            <person name="Hallab A."/>
            <person name="Hartog M."/>
            <person name="Hua A."/>
            <person name="Humphray S.J."/>
            <person name="Jeong D.H."/>
            <person name="Jing Y."/>
            <person name="Jocker A."/>
            <person name="Kenton S.M."/>
            <person name="Kim D.J."/>
            <person name="Klee K."/>
            <person name="Lai H."/>
            <person name="Lang C."/>
            <person name="Lin S."/>
            <person name="Macmil S.L."/>
            <person name="Magdelenat G."/>
            <person name="Matthews L."/>
            <person name="McCorrison J."/>
            <person name="Monaghan E.L."/>
            <person name="Mun J.H."/>
            <person name="Najar F.Z."/>
            <person name="Nicholson C."/>
            <person name="Noirot C."/>
            <person name="O'Bleness M."/>
            <person name="Paule C.R."/>
            <person name="Poulain J."/>
            <person name="Prion F."/>
            <person name="Qin B."/>
            <person name="Qu C."/>
            <person name="Retzel E.F."/>
            <person name="Riddle C."/>
            <person name="Sallet E."/>
            <person name="Samain S."/>
            <person name="Samson N."/>
            <person name="Sanders I."/>
            <person name="Saurat O."/>
            <person name="Scarpelli C."/>
            <person name="Schiex T."/>
            <person name="Segurens B."/>
            <person name="Severin A.J."/>
            <person name="Sherrier D.J."/>
            <person name="Shi R."/>
            <person name="Sims S."/>
            <person name="Singer S.R."/>
            <person name="Sinharoy S."/>
            <person name="Sterck L."/>
            <person name="Viollet A."/>
            <person name="Wang B.B."/>
            <person name="Wang K."/>
            <person name="Wang M."/>
            <person name="Wang X."/>
            <person name="Warfsmann J."/>
            <person name="Weissenbach J."/>
            <person name="White D.D."/>
            <person name="White J.D."/>
            <person name="Wiley G.B."/>
            <person name="Wincker P."/>
            <person name="Xing Y."/>
            <person name="Yang L."/>
            <person name="Yao Z."/>
            <person name="Ying F."/>
            <person name="Zhai J."/>
            <person name="Zhou L."/>
            <person name="Zuber A."/>
            <person name="Denarie J."/>
            <person name="Dixon R.A."/>
            <person name="May G.D."/>
            <person name="Schwartz D.C."/>
            <person name="Rogers J."/>
            <person name="Quetier F."/>
            <person name="Town C.D."/>
            <person name="Roe B.A."/>
        </authorList>
    </citation>
    <scope>NUCLEOTIDE SEQUENCE [LARGE SCALE GENOMIC DNA]</scope>
    <source>
        <strain evidence="7">A17</strain>
        <strain evidence="9 10">cv. Jemalong A17</strain>
    </source>
</reference>
<dbReference type="SMART" id="SM00249">
    <property type="entry name" value="PHD"/>
    <property type="match status" value="1"/>
</dbReference>
<dbReference type="InterPro" id="IPR019787">
    <property type="entry name" value="Znf_PHD-finger"/>
</dbReference>
<accession>G7J7R1</accession>
<dbReference type="eggNOG" id="KOG1886">
    <property type="taxonomic scope" value="Eukaryota"/>
</dbReference>
<keyword evidence="10" id="KW-1185">Reference proteome</keyword>
<dbReference type="InterPro" id="IPR001025">
    <property type="entry name" value="BAH_dom"/>
</dbReference>
<reference evidence="8" key="4">
    <citation type="journal article" date="2018" name="Nat. Plants">
        <title>Whole-genome landscape of Medicago truncatula symbiotic genes.</title>
        <authorList>
            <person name="Pecrix Y."/>
            <person name="Gamas P."/>
            <person name="Carrere S."/>
        </authorList>
    </citation>
    <scope>NUCLEOTIDE SEQUENCE</scope>
    <source>
        <tissue evidence="8">Leaves</tissue>
    </source>
</reference>
<dbReference type="Gene3D" id="2.30.30.490">
    <property type="match status" value="1"/>
</dbReference>
<evidence type="ECO:0000313" key="9">
    <source>
        <dbReference type="EnsemblPlants" id="AES74237"/>
    </source>
</evidence>
<dbReference type="STRING" id="3880.G7J7R1"/>
<dbReference type="InterPro" id="IPR043151">
    <property type="entry name" value="BAH_sf"/>
</dbReference>
<dbReference type="InterPro" id="IPR013083">
    <property type="entry name" value="Znf_RING/FYVE/PHD"/>
</dbReference>
<dbReference type="GO" id="GO:0140680">
    <property type="term" value="F:histone H3K36me/H3K36me2 demethylase activity"/>
    <property type="evidence" value="ECO:0007669"/>
    <property type="project" value="UniProtKB-EC"/>
</dbReference>
<dbReference type="InterPro" id="IPR011011">
    <property type="entry name" value="Znf_FYVE_PHD"/>
</dbReference>
<dbReference type="HOGENOM" id="CLU_085193_0_0_1"/>
<dbReference type="Gene3D" id="3.30.40.10">
    <property type="entry name" value="Zinc/RING finger domain, C3HC4 (zinc finger)"/>
    <property type="match status" value="1"/>
</dbReference>
<dbReference type="PANTHER" id="PTHR46364">
    <property type="entry name" value="OS08G0421900 PROTEIN"/>
    <property type="match status" value="1"/>
</dbReference>
<dbReference type="EMBL" id="PSQE01000003">
    <property type="protein sequence ID" value="RHN71327.1"/>
    <property type="molecule type" value="Genomic_DNA"/>
</dbReference>
<dbReference type="Pfam" id="PF00628">
    <property type="entry name" value="PHD"/>
    <property type="match status" value="1"/>
</dbReference>
<dbReference type="SUPFAM" id="SSF57903">
    <property type="entry name" value="FYVE/PHD zinc finger"/>
    <property type="match status" value="1"/>
</dbReference>
<dbReference type="AlphaFoldDB" id="G7J7R1"/>
<keyword evidence="8" id="KW-0489">Methyltransferase</keyword>
<dbReference type="EMBL" id="CM001219">
    <property type="protein sequence ID" value="AES74237.1"/>
    <property type="molecule type" value="Genomic_DNA"/>
</dbReference>
<evidence type="ECO:0000256" key="3">
    <source>
        <dbReference type="ARBA" id="ARBA00022833"/>
    </source>
</evidence>
<dbReference type="Pfam" id="PF01426">
    <property type="entry name" value="BAH"/>
    <property type="match status" value="1"/>
</dbReference>
<dbReference type="InterPro" id="IPR001965">
    <property type="entry name" value="Znf_PHD"/>
</dbReference>
<dbReference type="PROSITE" id="PS50016">
    <property type="entry name" value="ZF_PHD_2"/>
    <property type="match status" value="1"/>
</dbReference>
<evidence type="ECO:0000313" key="8">
    <source>
        <dbReference type="EMBL" id="RHN71327.1"/>
    </source>
</evidence>
<evidence type="ECO:0000256" key="4">
    <source>
        <dbReference type="PROSITE-ProRule" id="PRU00146"/>
    </source>
</evidence>
<evidence type="ECO:0000256" key="1">
    <source>
        <dbReference type="ARBA" id="ARBA00022723"/>
    </source>
</evidence>
<keyword evidence="1" id="KW-0479">Metal-binding</keyword>